<feature type="compositionally biased region" description="Basic and acidic residues" evidence="1">
    <location>
        <begin position="1"/>
        <end position="23"/>
    </location>
</feature>
<organism evidence="2 3">
    <name type="scientific">Iphiclides podalirius</name>
    <name type="common">scarce swallowtail</name>
    <dbReference type="NCBI Taxonomy" id="110791"/>
    <lineage>
        <taxon>Eukaryota</taxon>
        <taxon>Metazoa</taxon>
        <taxon>Ecdysozoa</taxon>
        <taxon>Arthropoda</taxon>
        <taxon>Hexapoda</taxon>
        <taxon>Insecta</taxon>
        <taxon>Pterygota</taxon>
        <taxon>Neoptera</taxon>
        <taxon>Endopterygota</taxon>
        <taxon>Lepidoptera</taxon>
        <taxon>Glossata</taxon>
        <taxon>Ditrysia</taxon>
        <taxon>Papilionoidea</taxon>
        <taxon>Papilionidae</taxon>
        <taxon>Papilioninae</taxon>
        <taxon>Iphiclides</taxon>
    </lineage>
</organism>
<evidence type="ECO:0000313" key="3">
    <source>
        <dbReference type="Proteomes" id="UP000837857"/>
    </source>
</evidence>
<keyword evidence="3" id="KW-1185">Reference proteome</keyword>
<accession>A0ABN8I0T2</accession>
<dbReference type="EMBL" id="OW152828">
    <property type="protein sequence ID" value="CAH2045673.1"/>
    <property type="molecule type" value="Genomic_DNA"/>
</dbReference>
<gene>
    <name evidence="2" type="ORF">IPOD504_LOCUS5180</name>
</gene>
<feature type="non-terminal residue" evidence="2">
    <location>
        <position position="74"/>
    </location>
</feature>
<evidence type="ECO:0000313" key="2">
    <source>
        <dbReference type="EMBL" id="CAH2045673.1"/>
    </source>
</evidence>
<feature type="compositionally biased region" description="Basic residues" evidence="1">
    <location>
        <begin position="49"/>
        <end position="58"/>
    </location>
</feature>
<dbReference type="Proteomes" id="UP000837857">
    <property type="component" value="Chromosome 16"/>
</dbReference>
<sequence>MGNEEKIFEPPADMRRDPARLQEDAAVSSCDSGSSSSSSTSNEDEHLPPKKRRHRRDSRSRSRDSMREMELRSL</sequence>
<proteinExistence type="predicted"/>
<feature type="compositionally biased region" description="Low complexity" evidence="1">
    <location>
        <begin position="28"/>
        <end position="41"/>
    </location>
</feature>
<feature type="region of interest" description="Disordered" evidence="1">
    <location>
        <begin position="1"/>
        <end position="74"/>
    </location>
</feature>
<protein>
    <submittedName>
        <fullName evidence="2">Uncharacterized protein</fullName>
    </submittedName>
</protein>
<name>A0ABN8I0T2_9NEOP</name>
<reference evidence="2" key="1">
    <citation type="submission" date="2022-03" db="EMBL/GenBank/DDBJ databases">
        <authorList>
            <person name="Martin H S."/>
        </authorList>
    </citation>
    <scope>NUCLEOTIDE SEQUENCE</scope>
</reference>
<feature type="compositionally biased region" description="Basic and acidic residues" evidence="1">
    <location>
        <begin position="59"/>
        <end position="74"/>
    </location>
</feature>
<evidence type="ECO:0000256" key="1">
    <source>
        <dbReference type="SAM" id="MobiDB-lite"/>
    </source>
</evidence>